<keyword evidence="1 2" id="KW-0238">DNA-binding</keyword>
<protein>
    <recommendedName>
        <fullName evidence="2">Nucleoid-associated protein SAMN05444581_101241</fullName>
    </recommendedName>
</protein>
<dbReference type="NCBIfam" id="TIGR00103">
    <property type="entry name" value="DNA_YbaB_EbfC"/>
    <property type="match status" value="1"/>
</dbReference>
<dbReference type="Proteomes" id="UP000198755">
    <property type="component" value="Unassembled WGS sequence"/>
</dbReference>
<comment type="subunit">
    <text evidence="2">Homodimer.</text>
</comment>
<organism evidence="4 5">
    <name type="scientific">Methylocapsa palsarum</name>
    <dbReference type="NCBI Taxonomy" id="1612308"/>
    <lineage>
        <taxon>Bacteria</taxon>
        <taxon>Pseudomonadati</taxon>
        <taxon>Pseudomonadota</taxon>
        <taxon>Alphaproteobacteria</taxon>
        <taxon>Hyphomicrobiales</taxon>
        <taxon>Beijerinckiaceae</taxon>
        <taxon>Methylocapsa</taxon>
    </lineage>
</organism>
<dbReference type="GO" id="GO:0003677">
    <property type="term" value="F:DNA binding"/>
    <property type="evidence" value="ECO:0007669"/>
    <property type="project" value="UniProtKB-UniRule"/>
</dbReference>
<dbReference type="InterPro" id="IPR036894">
    <property type="entry name" value="YbaB-like_sf"/>
</dbReference>
<keyword evidence="5" id="KW-1185">Reference proteome</keyword>
<comment type="subcellular location">
    <subcellularLocation>
        <location evidence="2">Cytoplasm</location>
        <location evidence="2">Nucleoid</location>
    </subcellularLocation>
</comment>
<dbReference type="SUPFAM" id="SSF82607">
    <property type="entry name" value="YbaB-like"/>
    <property type="match status" value="1"/>
</dbReference>
<evidence type="ECO:0000313" key="4">
    <source>
        <dbReference type="EMBL" id="SFK00736.1"/>
    </source>
</evidence>
<dbReference type="PIRSF" id="PIRSF004555">
    <property type="entry name" value="UCP004555"/>
    <property type="match status" value="1"/>
</dbReference>
<sequence>MRDMLGLMKQAQAMQEKIQEMQAEMDRVTVEGQSGGGMVRMTLTAKGKMVGVVIDDQLFKPGEKEILEDLIVTAHEDARRQAERVMEEKMKGMTSGLALPPGMKLPF</sequence>
<comment type="similarity">
    <text evidence="2">Belongs to the YbaB/EbfC family.</text>
</comment>
<dbReference type="PANTHER" id="PTHR33449">
    <property type="entry name" value="NUCLEOID-ASSOCIATED PROTEIN YBAB"/>
    <property type="match status" value="1"/>
</dbReference>
<reference evidence="4 5" key="1">
    <citation type="submission" date="2016-10" db="EMBL/GenBank/DDBJ databases">
        <authorList>
            <person name="de Groot N.N."/>
        </authorList>
    </citation>
    <scope>NUCLEOTIDE SEQUENCE [LARGE SCALE GENOMIC DNA]</scope>
    <source>
        <strain evidence="4 5">NE2</strain>
    </source>
</reference>
<evidence type="ECO:0000313" key="5">
    <source>
        <dbReference type="Proteomes" id="UP000198755"/>
    </source>
</evidence>
<dbReference type="STRING" id="1612308.SAMN05444581_101241"/>
<accession>A0A1I3W2K2</accession>
<dbReference type="Pfam" id="PF02575">
    <property type="entry name" value="YbaB_DNA_bd"/>
    <property type="match status" value="1"/>
</dbReference>
<dbReference type="OrthoDB" id="9803080at2"/>
<dbReference type="Gene3D" id="3.30.1310.10">
    <property type="entry name" value="Nucleoid-associated protein YbaB-like domain"/>
    <property type="match status" value="1"/>
</dbReference>
<feature type="coiled-coil region" evidence="3">
    <location>
        <begin position="4"/>
        <end position="31"/>
    </location>
</feature>
<dbReference type="GO" id="GO:0005829">
    <property type="term" value="C:cytosol"/>
    <property type="evidence" value="ECO:0007669"/>
    <property type="project" value="TreeGrafter"/>
</dbReference>
<comment type="function">
    <text evidence="2">Binds to DNA and alters its conformation. May be involved in regulation of gene expression, nucleoid organization and DNA protection.</text>
</comment>
<keyword evidence="2" id="KW-0963">Cytoplasm</keyword>
<dbReference type="PANTHER" id="PTHR33449:SF1">
    <property type="entry name" value="NUCLEOID-ASSOCIATED PROTEIN YBAB"/>
    <property type="match status" value="1"/>
</dbReference>
<dbReference type="RefSeq" id="WP_091676260.1">
    <property type="nucleotide sequence ID" value="NZ_FOSN01000001.1"/>
</dbReference>
<dbReference type="GO" id="GO:0043590">
    <property type="term" value="C:bacterial nucleoid"/>
    <property type="evidence" value="ECO:0007669"/>
    <property type="project" value="UniProtKB-UniRule"/>
</dbReference>
<evidence type="ECO:0000256" key="3">
    <source>
        <dbReference type="SAM" id="Coils"/>
    </source>
</evidence>
<dbReference type="InterPro" id="IPR004401">
    <property type="entry name" value="YbaB/EbfC"/>
</dbReference>
<name>A0A1I3W2K2_9HYPH</name>
<dbReference type="HAMAP" id="MF_00274">
    <property type="entry name" value="DNA_YbaB_EbfC"/>
    <property type="match status" value="1"/>
</dbReference>
<proteinExistence type="inferred from homology"/>
<evidence type="ECO:0000256" key="2">
    <source>
        <dbReference type="HAMAP-Rule" id="MF_00274"/>
    </source>
</evidence>
<evidence type="ECO:0000256" key="1">
    <source>
        <dbReference type="ARBA" id="ARBA00023125"/>
    </source>
</evidence>
<dbReference type="EMBL" id="FOSN01000001">
    <property type="protein sequence ID" value="SFK00736.1"/>
    <property type="molecule type" value="Genomic_DNA"/>
</dbReference>
<keyword evidence="3" id="KW-0175">Coiled coil</keyword>
<gene>
    <name evidence="4" type="ORF">SAMN05444581_101241</name>
</gene>
<dbReference type="AlphaFoldDB" id="A0A1I3W2K2"/>